<evidence type="ECO:0000313" key="1">
    <source>
        <dbReference type="EMBL" id="MBP2192568.1"/>
    </source>
</evidence>
<proteinExistence type="predicted"/>
<name>A0ABS4QLZ2_9NOCA</name>
<evidence type="ECO:0000313" key="2">
    <source>
        <dbReference type="Proteomes" id="UP001519325"/>
    </source>
</evidence>
<accession>A0ABS4QLZ2</accession>
<sequence length="45" mass="4770">MIAEVRAGGEKVPYPIGLRELAVLRSEMFDRAFGESGVAGAGFIT</sequence>
<comment type="caution">
    <text evidence="1">The sequence shown here is derived from an EMBL/GenBank/DDBJ whole genome shotgun (WGS) entry which is preliminary data.</text>
</comment>
<gene>
    <name evidence="1" type="ORF">BJ987_005469</name>
</gene>
<organism evidence="1 2">
    <name type="scientific">Nocardia goodfellowii</name>
    <dbReference type="NCBI Taxonomy" id="882446"/>
    <lineage>
        <taxon>Bacteria</taxon>
        <taxon>Bacillati</taxon>
        <taxon>Actinomycetota</taxon>
        <taxon>Actinomycetes</taxon>
        <taxon>Mycobacteriales</taxon>
        <taxon>Nocardiaceae</taxon>
        <taxon>Nocardia</taxon>
    </lineage>
</organism>
<keyword evidence="2" id="KW-1185">Reference proteome</keyword>
<dbReference type="EMBL" id="JAGGMR010000001">
    <property type="protein sequence ID" value="MBP2192568.1"/>
    <property type="molecule type" value="Genomic_DNA"/>
</dbReference>
<dbReference type="RefSeq" id="WP_209899746.1">
    <property type="nucleotide sequence ID" value="NZ_JAGGMR010000001.1"/>
</dbReference>
<reference evidence="1 2" key="1">
    <citation type="submission" date="2021-03" db="EMBL/GenBank/DDBJ databases">
        <title>Sequencing the genomes of 1000 actinobacteria strains.</title>
        <authorList>
            <person name="Klenk H.-P."/>
        </authorList>
    </citation>
    <scope>NUCLEOTIDE SEQUENCE [LARGE SCALE GENOMIC DNA]</scope>
    <source>
        <strain evidence="1 2">DSM 45516</strain>
    </source>
</reference>
<dbReference type="Proteomes" id="UP001519325">
    <property type="component" value="Unassembled WGS sequence"/>
</dbReference>
<protein>
    <submittedName>
        <fullName evidence="1">Uncharacterized protein</fullName>
    </submittedName>
</protein>